<dbReference type="InterPro" id="IPR009057">
    <property type="entry name" value="Homeodomain-like_sf"/>
</dbReference>
<dbReference type="GO" id="GO:0000976">
    <property type="term" value="F:transcription cis-regulatory region binding"/>
    <property type="evidence" value="ECO:0007669"/>
    <property type="project" value="TreeGrafter"/>
</dbReference>
<dbReference type="STRING" id="298654.FraEuI1c_4291"/>
<evidence type="ECO:0000256" key="3">
    <source>
        <dbReference type="ARBA" id="ARBA00023125"/>
    </source>
</evidence>
<reference evidence="7 8" key="1">
    <citation type="submission" date="2010-10" db="EMBL/GenBank/DDBJ databases">
        <title>Complete sequence of Frankia sp. EuI1c.</title>
        <authorList>
            <consortium name="US DOE Joint Genome Institute"/>
            <person name="Lucas S."/>
            <person name="Copeland A."/>
            <person name="Lapidus A."/>
            <person name="Cheng J.-F."/>
            <person name="Bruce D."/>
            <person name="Goodwin L."/>
            <person name="Pitluck S."/>
            <person name="Chertkov O."/>
            <person name="Detter J.C."/>
            <person name="Han C."/>
            <person name="Tapia R."/>
            <person name="Land M."/>
            <person name="Hauser L."/>
            <person name="Jeffries C."/>
            <person name="Kyrpides N."/>
            <person name="Ivanova N."/>
            <person name="Mikhailova N."/>
            <person name="Beauchemin N."/>
            <person name="Sen A."/>
            <person name="Sur S.A."/>
            <person name="Gtari M."/>
            <person name="Wall L."/>
            <person name="Tisa L."/>
            <person name="Woyke T."/>
        </authorList>
    </citation>
    <scope>NUCLEOTIDE SEQUENCE [LARGE SCALE GENOMIC DNA]</scope>
    <source>
        <strain evidence="8">DSM 45817 / CECT 9037 / EuI1c</strain>
    </source>
</reference>
<proteinExistence type="predicted"/>
<dbReference type="OrthoDB" id="3212215at2"/>
<evidence type="ECO:0000256" key="2">
    <source>
        <dbReference type="ARBA" id="ARBA00023015"/>
    </source>
</evidence>
<dbReference type="RefSeq" id="WP_013425408.1">
    <property type="nucleotide sequence ID" value="NC_014666.1"/>
</dbReference>
<dbReference type="Gene3D" id="1.10.357.10">
    <property type="entry name" value="Tetracycline Repressor, domain 2"/>
    <property type="match status" value="1"/>
</dbReference>
<sequence length="238" mass="24816">MTAPADQPRRTQAERRAASEAALLRAAAELIAEAGIERTSLRSIGERAGISRAMPAYHFGSKEGLVSRLISHAYGRTFDATLLALGRAGDDAERLPKLDALRAIIDTFLEIVISGQSIEERAVVVMWGATFPTSSNVPAMTEADATTHQLLARLIREAQQEGSVRPGVDADAASLLVMGMARGVAALSLSHPDAADPARIRDLCGQAITAVLGNDASAGDGLAGAPGGTFRAGRRPAP</sequence>
<evidence type="ECO:0000256" key="5">
    <source>
        <dbReference type="PROSITE-ProRule" id="PRU00335"/>
    </source>
</evidence>
<organism evidence="7 8">
    <name type="scientific">Pseudofrankia inefficax (strain DSM 45817 / CECT 9037 / DDB 130130 / EuI1c)</name>
    <name type="common">Frankia inefficax</name>
    <dbReference type="NCBI Taxonomy" id="298654"/>
    <lineage>
        <taxon>Bacteria</taxon>
        <taxon>Bacillati</taxon>
        <taxon>Actinomycetota</taxon>
        <taxon>Actinomycetes</taxon>
        <taxon>Frankiales</taxon>
        <taxon>Frankiaceae</taxon>
        <taxon>Pseudofrankia</taxon>
    </lineage>
</organism>
<evidence type="ECO:0000256" key="1">
    <source>
        <dbReference type="ARBA" id="ARBA00022491"/>
    </source>
</evidence>
<dbReference type="InterPro" id="IPR001647">
    <property type="entry name" value="HTH_TetR"/>
</dbReference>
<dbReference type="PROSITE" id="PS50977">
    <property type="entry name" value="HTH_TETR_2"/>
    <property type="match status" value="1"/>
</dbReference>
<accession>E3JBY0</accession>
<keyword evidence="1" id="KW-0678">Repressor</keyword>
<dbReference type="InterPro" id="IPR036271">
    <property type="entry name" value="Tet_transcr_reg_TetR-rel_C_sf"/>
</dbReference>
<dbReference type="PANTHER" id="PTHR30055:SF234">
    <property type="entry name" value="HTH-TYPE TRANSCRIPTIONAL REGULATOR BETI"/>
    <property type="match status" value="1"/>
</dbReference>
<dbReference type="InterPro" id="IPR050109">
    <property type="entry name" value="HTH-type_TetR-like_transc_reg"/>
</dbReference>
<dbReference type="SUPFAM" id="SSF48498">
    <property type="entry name" value="Tetracyclin repressor-like, C-terminal domain"/>
    <property type="match status" value="1"/>
</dbReference>
<evidence type="ECO:0000256" key="4">
    <source>
        <dbReference type="ARBA" id="ARBA00023163"/>
    </source>
</evidence>
<dbReference type="Pfam" id="PF13977">
    <property type="entry name" value="TetR_C_6"/>
    <property type="match status" value="1"/>
</dbReference>
<dbReference type="InterPro" id="IPR039538">
    <property type="entry name" value="BetI_C"/>
</dbReference>
<dbReference type="HOGENOM" id="CLU_069356_44_2_11"/>
<dbReference type="PRINTS" id="PR00455">
    <property type="entry name" value="HTHTETR"/>
</dbReference>
<dbReference type="AlphaFoldDB" id="E3JBY0"/>
<name>E3JBY0_PSEI1</name>
<evidence type="ECO:0000259" key="6">
    <source>
        <dbReference type="PROSITE" id="PS50977"/>
    </source>
</evidence>
<dbReference type="Pfam" id="PF00440">
    <property type="entry name" value="TetR_N"/>
    <property type="match status" value="1"/>
</dbReference>
<dbReference type="InParanoid" id="E3JBY0"/>
<dbReference type="SUPFAM" id="SSF46689">
    <property type="entry name" value="Homeodomain-like"/>
    <property type="match status" value="1"/>
</dbReference>
<evidence type="ECO:0000313" key="8">
    <source>
        <dbReference type="Proteomes" id="UP000002484"/>
    </source>
</evidence>
<keyword evidence="4" id="KW-0804">Transcription</keyword>
<dbReference type="GO" id="GO:0003700">
    <property type="term" value="F:DNA-binding transcription factor activity"/>
    <property type="evidence" value="ECO:0007669"/>
    <property type="project" value="TreeGrafter"/>
</dbReference>
<dbReference type="EMBL" id="CP002299">
    <property type="protein sequence ID" value="ADP82290.1"/>
    <property type="molecule type" value="Genomic_DNA"/>
</dbReference>
<dbReference type="KEGG" id="fri:FraEuI1c_4291"/>
<keyword evidence="3 5" id="KW-0238">DNA-binding</keyword>
<keyword evidence="2" id="KW-0805">Transcription regulation</keyword>
<gene>
    <name evidence="7" type="ordered locus">FraEuI1c_4291</name>
</gene>
<keyword evidence="8" id="KW-1185">Reference proteome</keyword>
<dbReference type="eggNOG" id="COG1309">
    <property type="taxonomic scope" value="Bacteria"/>
</dbReference>
<dbReference type="Proteomes" id="UP000002484">
    <property type="component" value="Chromosome"/>
</dbReference>
<protein>
    <submittedName>
        <fullName evidence="7">Regulatory protein TetR</fullName>
    </submittedName>
</protein>
<dbReference type="PANTHER" id="PTHR30055">
    <property type="entry name" value="HTH-TYPE TRANSCRIPTIONAL REGULATOR RUTR"/>
    <property type="match status" value="1"/>
</dbReference>
<evidence type="ECO:0000313" key="7">
    <source>
        <dbReference type="EMBL" id="ADP82290.1"/>
    </source>
</evidence>
<feature type="DNA-binding region" description="H-T-H motif" evidence="5">
    <location>
        <begin position="40"/>
        <end position="59"/>
    </location>
</feature>
<feature type="domain" description="HTH tetR-type" evidence="6">
    <location>
        <begin position="17"/>
        <end position="77"/>
    </location>
</feature>